<reference evidence="1" key="2">
    <citation type="submission" date="2006-01" db="EMBL/GenBank/DDBJ databases">
        <authorList>
            <person name="Genoscope"/>
        </authorList>
    </citation>
    <scope>NUCLEOTIDE SEQUENCE</scope>
</reference>
<reference evidence="1" key="1">
    <citation type="journal article" date="2006" name="Nature">
        <title>Deciphering the evolution and metabolism of an anammox bacterium from a community genome.</title>
        <authorList>
            <person name="Strous M."/>
            <person name="Pelletier E."/>
            <person name="Mangenot S."/>
            <person name="Rattei T."/>
            <person name="Lehner A."/>
            <person name="Taylor M.W."/>
            <person name="Horn M."/>
            <person name="Daims H."/>
            <person name="Bartol-Mavel D."/>
            <person name="Wincker P."/>
            <person name="Barbe V."/>
            <person name="Fonknechten N."/>
            <person name="Vallenet D."/>
            <person name="Segurens B."/>
            <person name="Schenowitz-Truong C."/>
            <person name="Medigue C."/>
            <person name="Collingro A."/>
            <person name="Snel B."/>
            <person name="Dutilh B.E."/>
            <person name="OpDenCamp H.J.M."/>
            <person name="vanDerDrift C."/>
            <person name="Cirpus I."/>
            <person name="vanDePas-Schoonen K.T."/>
            <person name="Harhangi H.R."/>
            <person name="vanNiftrik L."/>
            <person name="Schmid M."/>
            <person name="Keltjens J."/>
            <person name="vanDeVossenberg J."/>
            <person name="Kartal B."/>
            <person name="Meier H."/>
            <person name="Frishman D."/>
            <person name="Huynen M.A."/>
            <person name="Mewes H."/>
            <person name="Weissenbach J."/>
            <person name="Jetten M.S.M."/>
            <person name="Wagner M."/>
            <person name="LePaslier D."/>
        </authorList>
    </citation>
    <scope>NUCLEOTIDE SEQUENCE</scope>
</reference>
<evidence type="ECO:0000313" key="1">
    <source>
        <dbReference type="EMBL" id="CAJ73641.1"/>
    </source>
</evidence>
<name>Q1Q0W2_KUEST</name>
<accession>Q1Q0W2</accession>
<dbReference type="SUPFAM" id="SSF143422">
    <property type="entry name" value="Transposase IS200-like"/>
    <property type="match status" value="1"/>
</dbReference>
<gene>
    <name evidence="1" type="ORF">kuste2889</name>
</gene>
<dbReference type="GO" id="GO:0004803">
    <property type="term" value="F:transposase activity"/>
    <property type="evidence" value="ECO:0007669"/>
    <property type="project" value="InterPro"/>
</dbReference>
<organism evidence="1">
    <name type="scientific">Kuenenia stuttgartiensis</name>
    <dbReference type="NCBI Taxonomy" id="174633"/>
    <lineage>
        <taxon>Bacteria</taxon>
        <taxon>Pseudomonadati</taxon>
        <taxon>Planctomycetota</taxon>
        <taxon>Candidatus Brocadiia</taxon>
        <taxon>Candidatus Brocadiales</taxon>
        <taxon>Candidatus Brocadiaceae</taxon>
        <taxon>Candidatus Kuenenia</taxon>
    </lineage>
</organism>
<dbReference type="Gene3D" id="3.30.70.1290">
    <property type="entry name" value="Transposase IS200-like"/>
    <property type="match status" value="1"/>
</dbReference>
<dbReference type="EMBL" id="CT573071">
    <property type="protein sequence ID" value="CAJ73641.1"/>
    <property type="molecule type" value="Genomic_DNA"/>
</dbReference>
<dbReference type="InterPro" id="IPR036515">
    <property type="entry name" value="Transposase_17_sf"/>
</dbReference>
<dbReference type="GO" id="GO:0003677">
    <property type="term" value="F:DNA binding"/>
    <property type="evidence" value="ECO:0007669"/>
    <property type="project" value="InterPro"/>
</dbReference>
<evidence type="ECO:0008006" key="2">
    <source>
        <dbReference type="Google" id="ProtNLM"/>
    </source>
</evidence>
<dbReference type="GO" id="GO:0006313">
    <property type="term" value="P:DNA transposition"/>
    <property type="evidence" value="ECO:0007669"/>
    <property type="project" value="InterPro"/>
</dbReference>
<proteinExistence type="predicted"/>
<protein>
    <recommendedName>
        <fullName evidence="2">DUF2281 domain-containing protein</fullName>
    </recommendedName>
</protein>
<dbReference type="AlphaFoldDB" id="Q1Q0W2"/>
<sequence>MFWLIPSHFSECILWLAPKWQNGYGAFSVRKSSEEAIVQHIRSQHDHHRKKSFQLEFKEQERRQTMSKKELLIREIEQVPEPFLDEVLDFVHFLKTKILREKLDITIVSESSLKKDWLRPEEDEAWQSL</sequence>